<dbReference type="SUPFAM" id="SSF56672">
    <property type="entry name" value="DNA/RNA polymerases"/>
    <property type="match status" value="1"/>
</dbReference>
<keyword evidence="8 10" id="KW-0804">Transcription</keyword>
<evidence type="ECO:0000313" key="13">
    <source>
        <dbReference type="EMBL" id="KAA8904256.1"/>
    </source>
</evidence>
<dbReference type="InterPro" id="IPR024075">
    <property type="entry name" value="DNA-dir_RNA_pol_helix_hairp_sf"/>
</dbReference>
<evidence type="ECO:0000256" key="3">
    <source>
        <dbReference type="ARBA" id="ARBA00022478"/>
    </source>
</evidence>
<evidence type="ECO:0000256" key="1">
    <source>
        <dbReference type="ARBA" id="ARBA00004173"/>
    </source>
</evidence>
<keyword evidence="3 10" id="KW-0240">DNA-directed RNA polymerase</keyword>
<dbReference type="FunFam" id="1.10.287.260:FF:000001">
    <property type="entry name" value="DNA-directed RNA polymerase"/>
    <property type="match status" value="1"/>
</dbReference>
<gene>
    <name evidence="13" type="ORF">TRICI_005566</name>
</gene>
<dbReference type="InterPro" id="IPR002092">
    <property type="entry name" value="DNA-dir_Rpol_phage-type"/>
</dbReference>
<dbReference type="PROSITE" id="PS00489">
    <property type="entry name" value="RNA_POL_PHAGE_2"/>
    <property type="match status" value="1"/>
</dbReference>
<accession>A0A642URP6</accession>
<protein>
    <recommendedName>
        <fullName evidence="10">DNA-directed RNA polymerase</fullName>
        <ecNumber evidence="10">2.7.7.6</ecNumber>
    </recommendedName>
</protein>
<evidence type="ECO:0000256" key="11">
    <source>
        <dbReference type="SAM" id="MobiDB-lite"/>
    </source>
</evidence>
<dbReference type="GO" id="GO:0034245">
    <property type="term" value="C:mitochondrial DNA-directed RNA polymerase complex"/>
    <property type="evidence" value="ECO:0007669"/>
    <property type="project" value="TreeGrafter"/>
</dbReference>
<dbReference type="Gene3D" id="1.10.1320.10">
    <property type="entry name" value="DNA-directed RNA polymerase, N-terminal domain"/>
    <property type="match status" value="1"/>
</dbReference>
<comment type="caution">
    <text evidence="13">The sequence shown here is derived from an EMBL/GenBank/DDBJ whole genome shotgun (WGS) entry which is preliminary data.</text>
</comment>
<dbReference type="Gene3D" id="1.10.150.20">
    <property type="entry name" value="5' to 3' exonuclease, C-terminal subdomain"/>
    <property type="match status" value="1"/>
</dbReference>
<keyword evidence="5 10" id="KW-0548">Nucleotidyltransferase</keyword>
<dbReference type="Pfam" id="PF14700">
    <property type="entry name" value="RPOL_N"/>
    <property type="match status" value="1"/>
</dbReference>
<sequence length="1337" mass="151675">MEETQVRRPGASFDSSILSREGGFMSQSPSFNSGTINTSSWSSPNDLVARNAFTKDHIRLWTLLEACIVSKNFKRAESILIGLSGMASQTDMTLAVNKYLLKLVETNPENPLVAREWLASISKKIPYFKSNSVTDATLLLNLYTAGQKEQMKELIEDHVESGGSIKTLLSHVDVLPVRAIQNIIQIPLKKLPEKLQRVISLSNGDEKAEEDVERKEDREVLSLDSDDAIPTLKKGNVDSVLSKDTYGMKAIRHSLKGLQSSEKIMEELAPIIQEKDTGSDDYIDFLHIYDQLTPEERPAFEKAMEALNHKRQQEIESRGYEGAREKWRKDFERQRAARAAKNDTTKFRKLDTLLWEWNEAMLPLIKDEFQRVREVLQYSQPTKVPTHLRGEGPVNVTVSDRFEYGPYLLLVKPDNLPAIAMLELLNLHSTGGINEGMRTARAVLAVGKTVETEFRKSEARKREANALDGISIDTSSDTLESLKNEVHQSDLNTKQTSWPTQVRAKIGSLLISMLLQVAKVTVEGKDPVDGSMVEGRAPAFYHSYQYQNGSKVGVIKLHRNLAKQLSGETMANAVQPQRLPMLVKPRPWVAWNKGGYLYSSSKIMRSKDSPEQTAYLKTASDRGDIDKVYEGLNVLGETAWTVNKPMFDIIHKVWNQGEEFLDIPPNVDVKVDFPDPPPRSADPSERRDWKRQCRQMYNENQQKFSQRCDINYKLEIARAFLGERFYFPHNMDFRGRAYPLSPHLNHLGNDLSRSLLTFWEGRELGEHGLKWLKIHIANVFGHSKMNFDERTKFVDNNMEKVLDSAISPLDGKYKWWMEAENPWQTLAACMELRNALQLDDPTKYVSRLPVHQDGTCNGLQHYAALGGDVEGAGEVNLIPSERPQDVYTSVLKIVERMVRDDAENRNVPEAKAVLDRLSRKLVKQTVMTNVYGVTFVGARQQIANKLKDFDDLDRTDVFKLATYMAHKVLEAVRTLFYGAHLIQDWLGDNATLIARSVRLDVNGEDKKPGKAKRKTTPNYMSSVIWTTPLGLPIVQPYREDKKKQVVTAIQSVFISDPYALRGVNARKQRTAFPPNYIHSLDATHMLMAAIGCGKAGISFASVHDSYWTHAGDVDKMNKVIRESFIELHQIDLIEKLRDEFTQRYDGLLHLVNIPKECDLADRITRIQEKYSQEMKGGKKLTMEEQLEIEKNRIQLLQSDDPAEVERGEMMVTPVSIVESLDQNELENLVNTAKDISTTRSKKPKKVRQFKSTEHQGTGADAFQQEELLELQQKDLAEDDVDEEMSPTNSMASMTESAGQVKKDAKLMSILVPLRIPPVPPKGSFDVTQLRNSDYFFS</sequence>
<evidence type="ECO:0000256" key="7">
    <source>
        <dbReference type="ARBA" id="ARBA00023128"/>
    </source>
</evidence>
<dbReference type="OrthoDB" id="276422at2759"/>
<comment type="similarity">
    <text evidence="2 10">Belongs to the phage and mitochondrial RNA polymerase family.</text>
</comment>
<dbReference type="EMBL" id="SWFS01000432">
    <property type="protein sequence ID" value="KAA8904256.1"/>
    <property type="molecule type" value="Genomic_DNA"/>
</dbReference>
<dbReference type="InterPro" id="IPR043502">
    <property type="entry name" value="DNA/RNA_pol_sf"/>
</dbReference>
<feature type="region of interest" description="Disordered" evidence="11">
    <location>
        <begin position="1"/>
        <end position="21"/>
    </location>
</feature>
<dbReference type="Proteomes" id="UP000761534">
    <property type="component" value="Unassembled WGS sequence"/>
</dbReference>
<dbReference type="EC" id="2.7.7.6" evidence="10"/>
<dbReference type="PROSITE" id="PS00900">
    <property type="entry name" value="RNA_POL_PHAGE_1"/>
    <property type="match status" value="1"/>
</dbReference>
<name>A0A642URP6_9ASCO</name>
<dbReference type="InterPro" id="IPR029262">
    <property type="entry name" value="RPOL_N"/>
</dbReference>
<dbReference type="PANTHER" id="PTHR10102">
    <property type="entry name" value="DNA-DIRECTED RNA POLYMERASE, MITOCHONDRIAL"/>
    <property type="match status" value="1"/>
</dbReference>
<evidence type="ECO:0000313" key="14">
    <source>
        <dbReference type="Proteomes" id="UP000761534"/>
    </source>
</evidence>
<keyword evidence="6" id="KW-0809">Transit peptide</keyword>
<evidence type="ECO:0000259" key="12">
    <source>
        <dbReference type="SMART" id="SM01311"/>
    </source>
</evidence>
<feature type="region of interest" description="Disordered" evidence="11">
    <location>
        <begin position="1234"/>
        <end position="1263"/>
    </location>
</feature>
<dbReference type="InterPro" id="IPR046950">
    <property type="entry name" value="DNA-dir_Rpol_C_phage-type"/>
</dbReference>
<dbReference type="GO" id="GO:0003899">
    <property type="term" value="F:DNA-directed RNA polymerase activity"/>
    <property type="evidence" value="ECO:0007669"/>
    <property type="project" value="UniProtKB-EC"/>
</dbReference>
<dbReference type="InterPro" id="IPR037159">
    <property type="entry name" value="RNA_POL_N_sf"/>
</dbReference>
<dbReference type="GO" id="GO:0001018">
    <property type="term" value="F:mitochondrial promoter sequence-specific DNA binding"/>
    <property type="evidence" value="ECO:0007669"/>
    <property type="project" value="TreeGrafter"/>
</dbReference>
<dbReference type="FunFam" id="1.10.1320.10:FF:000005">
    <property type="entry name" value="DNA-directed RNA polymerase"/>
    <property type="match status" value="1"/>
</dbReference>
<dbReference type="Pfam" id="PF00940">
    <property type="entry name" value="RNA_pol"/>
    <property type="match status" value="1"/>
</dbReference>
<evidence type="ECO:0000256" key="9">
    <source>
        <dbReference type="ARBA" id="ARBA00048552"/>
    </source>
</evidence>
<dbReference type="Gene3D" id="1.10.287.280">
    <property type="match status" value="1"/>
</dbReference>
<evidence type="ECO:0000256" key="10">
    <source>
        <dbReference type="RuleBase" id="RU003805"/>
    </source>
</evidence>
<evidence type="ECO:0000256" key="8">
    <source>
        <dbReference type="ARBA" id="ARBA00023163"/>
    </source>
</evidence>
<evidence type="ECO:0000256" key="4">
    <source>
        <dbReference type="ARBA" id="ARBA00022679"/>
    </source>
</evidence>
<keyword evidence="4 10" id="KW-0808">Transferase</keyword>
<comment type="function">
    <text evidence="10">DNA-dependent RNA polymerase catalyzes the transcription of DNA into RNA using the four ribonucleoside triphosphates as substrates.</text>
</comment>
<dbReference type="PANTHER" id="PTHR10102:SF0">
    <property type="entry name" value="DNA-DIRECTED RNA POLYMERASE, MITOCHONDRIAL"/>
    <property type="match status" value="1"/>
</dbReference>
<evidence type="ECO:0000256" key="6">
    <source>
        <dbReference type="ARBA" id="ARBA00022946"/>
    </source>
</evidence>
<dbReference type="GO" id="GO:0006390">
    <property type="term" value="P:mitochondrial transcription"/>
    <property type="evidence" value="ECO:0007669"/>
    <property type="project" value="UniProtKB-ARBA"/>
</dbReference>
<keyword evidence="7" id="KW-0496">Mitochondrion</keyword>
<dbReference type="Gene3D" id="1.10.287.260">
    <property type="match status" value="1"/>
</dbReference>
<dbReference type="VEuPathDB" id="FungiDB:TRICI_005566"/>
<feature type="domain" description="DNA-directed RNA polymerase N-terminal" evidence="12">
    <location>
        <begin position="310"/>
        <end position="637"/>
    </location>
</feature>
<evidence type="ECO:0000256" key="2">
    <source>
        <dbReference type="ARBA" id="ARBA00009493"/>
    </source>
</evidence>
<reference evidence="13" key="1">
    <citation type="journal article" date="2019" name="G3 (Bethesda)">
        <title>Genome Assemblies of Two Rare Opportunistic Yeast Pathogens: Diutina rugosa (syn. Candida rugosa) and Trichomonascus ciferrii (syn. Candida ciferrii).</title>
        <authorList>
            <person name="Mixao V."/>
            <person name="Saus E."/>
            <person name="Hansen A.P."/>
            <person name="Lass-Florl C."/>
            <person name="Gabaldon T."/>
        </authorList>
    </citation>
    <scope>NUCLEOTIDE SEQUENCE</scope>
    <source>
        <strain evidence="13">CBS 4856</strain>
    </source>
</reference>
<evidence type="ECO:0000256" key="5">
    <source>
        <dbReference type="ARBA" id="ARBA00022695"/>
    </source>
</evidence>
<feature type="compositionally biased region" description="Basic residues" evidence="11">
    <location>
        <begin position="1239"/>
        <end position="1248"/>
    </location>
</feature>
<dbReference type="FunFam" id="1.10.150.20:FF:000041">
    <property type="entry name" value="DNA-directed RNA polymerase"/>
    <property type="match status" value="1"/>
</dbReference>
<comment type="catalytic activity">
    <reaction evidence="9 10">
        <text>RNA(n) + a ribonucleoside 5'-triphosphate = RNA(n+1) + diphosphate</text>
        <dbReference type="Rhea" id="RHEA:21248"/>
        <dbReference type="Rhea" id="RHEA-COMP:14527"/>
        <dbReference type="Rhea" id="RHEA-COMP:17342"/>
        <dbReference type="ChEBI" id="CHEBI:33019"/>
        <dbReference type="ChEBI" id="CHEBI:61557"/>
        <dbReference type="ChEBI" id="CHEBI:140395"/>
        <dbReference type="EC" id="2.7.7.6"/>
    </reaction>
</comment>
<dbReference type="FunFam" id="1.10.287.280:FF:000001">
    <property type="entry name" value="DNA-directed RNA polymerase"/>
    <property type="match status" value="1"/>
</dbReference>
<keyword evidence="14" id="KW-1185">Reference proteome</keyword>
<proteinExistence type="inferred from homology"/>
<comment type="subcellular location">
    <subcellularLocation>
        <location evidence="1">Mitochondrion</location>
    </subcellularLocation>
</comment>
<organism evidence="13 14">
    <name type="scientific">Trichomonascus ciferrii</name>
    <dbReference type="NCBI Taxonomy" id="44093"/>
    <lineage>
        <taxon>Eukaryota</taxon>
        <taxon>Fungi</taxon>
        <taxon>Dikarya</taxon>
        <taxon>Ascomycota</taxon>
        <taxon>Saccharomycotina</taxon>
        <taxon>Dipodascomycetes</taxon>
        <taxon>Dipodascales</taxon>
        <taxon>Trichomonascaceae</taxon>
        <taxon>Trichomonascus</taxon>
        <taxon>Trichomonascus ciferrii complex</taxon>
    </lineage>
</organism>
<dbReference type="SMART" id="SM01311">
    <property type="entry name" value="RPOL_N"/>
    <property type="match status" value="1"/>
</dbReference>